<sequence length="199" mass="22097">MNDPPSLIDTYSCDHLLVVMHQQRNNKHLRNYRQKRTIPLRITGTTSYSVTLLFFLILGQTGLLLPISNLKHRSCGFARGASGLVGSGDSFNSRLMNTVVNRPERELSWVLLEKTMMLLCLHKRDRLASDIHNSGRGVTRSLRENVVRYPKSAGKGASIGFLAAWVGGKVFCFFVANSQEKCGAPGLALESWKRYASGG</sequence>
<accession>A0A9P5XDQ9</accession>
<evidence type="ECO:0000313" key="2">
    <source>
        <dbReference type="EMBL" id="KAF9449134.1"/>
    </source>
</evidence>
<protein>
    <submittedName>
        <fullName evidence="2">Uncharacterized protein</fullName>
    </submittedName>
</protein>
<proteinExistence type="predicted"/>
<dbReference type="AlphaFoldDB" id="A0A9P5XDQ9"/>
<comment type="caution">
    <text evidence="2">The sequence shown here is derived from an EMBL/GenBank/DDBJ whole genome shotgun (WGS) entry which is preliminary data.</text>
</comment>
<dbReference type="Proteomes" id="UP000807342">
    <property type="component" value="Unassembled WGS sequence"/>
</dbReference>
<keyword evidence="1" id="KW-0812">Transmembrane</keyword>
<feature type="transmembrane region" description="Helical" evidence="1">
    <location>
        <begin position="48"/>
        <end position="67"/>
    </location>
</feature>
<evidence type="ECO:0000256" key="1">
    <source>
        <dbReference type="SAM" id="Phobius"/>
    </source>
</evidence>
<keyword evidence="1" id="KW-0472">Membrane</keyword>
<evidence type="ECO:0000313" key="3">
    <source>
        <dbReference type="Proteomes" id="UP000807342"/>
    </source>
</evidence>
<dbReference type="EMBL" id="MU151139">
    <property type="protein sequence ID" value="KAF9449134.1"/>
    <property type="molecule type" value="Genomic_DNA"/>
</dbReference>
<keyword evidence="3" id="KW-1185">Reference proteome</keyword>
<organism evidence="2 3">
    <name type="scientific">Macrolepiota fuliginosa MF-IS2</name>
    <dbReference type="NCBI Taxonomy" id="1400762"/>
    <lineage>
        <taxon>Eukaryota</taxon>
        <taxon>Fungi</taxon>
        <taxon>Dikarya</taxon>
        <taxon>Basidiomycota</taxon>
        <taxon>Agaricomycotina</taxon>
        <taxon>Agaricomycetes</taxon>
        <taxon>Agaricomycetidae</taxon>
        <taxon>Agaricales</taxon>
        <taxon>Agaricineae</taxon>
        <taxon>Agaricaceae</taxon>
        <taxon>Macrolepiota</taxon>
    </lineage>
</organism>
<keyword evidence="1" id="KW-1133">Transmembrane helix</keyword>
<name>A0A9P5XDQ9_9AGAR</name>
<gene>
    <name evidence="2" type="ORF">P691DRAFT_854947</name>
</gene>
<reference evidence="2" key="1">
    <citation type="submission" date="2020-11" db="EMBL/GenBank/DDBJ databases">
        <authorList>
            <consortium name="DOE Joint Genome Institute"/>
            <person name="Ahrendt S."/>
            <person name="Riley R."/>
            <person name="Andreopoulos W."/>
            <person name="Labutti K."/>
            <person name="Pangilinan J."/>
            <person name="Ruiz-Duenas F.J."/>
            <person name="Barrasa J.M."/>
            <person name="Sanchez-Garcia M."/>
            <person name="Camarero S."/>
            <person name="Miyauchi S."/>
            <person name="Serrano A."/>
            <person name="Linde D."/>
            <person name="Babiker R."/>
            <person name="Drula E."/>
            <person name="Ayuso-Fernandez I."/>
            <person name="Pacheco R."/>
            <person name="Padilla G."/>
            <person name="Ferreira P."/>
            <person name="Barriuso J."/>
            <person name="Kellner H."/>
            <person name="Castanera R."/>
            <person name="Alfaro M."/>
            <person name="Ramirez L."/>
            <person name="Pisabarro A.G."/>
            <person name="Kuo A."/>
            <person name="Tritt A."/>
            <person name="Lipzen A."/>
            <person name="He G."/>
            <person name="Yan M."/>
            <person name="Ng V."/>
            <person name="Cullen D."/>
            <person name="Martin F."/>
            <person name="Rosso M.-N."/>
            <person name="Henrissat B."/>
            <person name="Hibbett D."/>
            <person name="Martinez A.T."/>
            <person name="Grigoriev I.V."/>
        </authorList>
    </citation>
    <scope>NUCLEOTIDE SEQUENCE</scope>
    <source>
        <strain evidence="2">MF-IS2</strain>
    </source>
</reference>